<feature type="domain" description="GGDEF" evidence="2">
    <location>
        <begin position="367"/>
        <end position="498"/>
    </location>
</feature>
<proteinExistence type="predicted"/>
<keyword evidence="1" id="KW-0812">Transmembrane</keyword>
<evidence type="ECO:0000313" key="4">
    <source>
        <dbReference type="Proteomes" id="UP001523216"/>
    </source>
</evidence>
<dbReference type="InterPro" id="IPR029787">
    <property type="entry name" value="Nucleotide_cyclase"/>
</dbReference>
<dbReference type="RefSeq" id="WP_251798523.1">
    <property type="nucleotide sequence ID" value="NZ_JAMQOL010000016.1"/>
</dbReference>
<gene>
    <name evidence="3" type="ORF">LXN57_14025</name>
</gene>
<feature type="transmembrane region" description="Helical" evidence="1">
    <location>
        <begin position="168"/>
        <end position="189"/>
    </location>
</feature>
<feature type="transmembrane region" description="Helical" evidence="1">
    <location>
        <begin position="297"/>
        <end position="319"/>
    </location>
</feature>
<feature type="transmembrane region" description="Helical" evidence="1">
    <location>
        <begin position="16"/>
        <end position="34"/>
    </location>
</feature>
<dbReference type="PANTHER" id="PTHR46663">
    <property type="entry name" value="DIGUANYLATE CYCLASE DGCT-RELATED"/>
    <property type="match status" value="1"/>
</dbReference>
<dbReference type="NCBIfam" id="TIGR00254">
    <property type="entry name" value="GGDEF"/>
    <property type="match status" value="1"/>
</dbReference>
<evidence type="ECO:0000313" key="3">
    <source>
        <dbReference type="EMBL" id="MCM4078689.1"/>
    </source>
</evidence>
<organism evidence="3 4">
    <name type="scientific">Paractinoplanes hotanensis</name>
    <dbReference type="NCBI Taxonomy" id="2906497"/>
    <lineage>
        <taxon>Bacteria</taxon>
        <taxon>Bacillati</taxon>
        <taxon>Actinomycetota</taxon>
        <taxon>Actinomycetes</taxon>
        <taxon>Micromonosporales</taxon>
        <taxon>Micromonosporaceae</taxon>
        <taxon>Paractinoplanes</taxon>
    </lineage>
</organism>
<dbReference type="SMART" id="SM00267">
    <property type="entry name" value="GGDEF"/>
    <property type="match status" value="1"/>
</dbReference>
<evidence type="ECO:0000256" key="1">
    <source>
        <dbReference type="SAM" id="Phobius"/>
    </source>
</evidence>
<dbReference type="SUPFAM" id="SSF55073">
    <property type="entry name" value="Nucleotide cyclase"/>
    <property type="match status" value="1"/>
</dbReference>
<dbReference type="EMBL" id="JAMQOL010000016">
    <property type="protein sequence ID" value="MCM4078689.1"/>
    <property type="molecule type" value="Genomic_DNA"/>
</dbReference>
<feature type="transmembrane region" description="Helical" evidence="1">
    <location>
        <begin position="76"/>
        <end position="97"/>
    </location>
</feature>
<dbReference type="InterPro" id="IPR043128">
    <property type="entry name" value="Rev_trsase/Diguanyl_cyclase"/>
</dbReference>
<protein>
    <submittedName>
        <fullName evidence="3">GGDEF domain-containing protein</fullName>
    </submittedName>
</protein>
<keyword evidence="4" id="KW-1185">Reference proteome</keyword>
<keyword evidence="1" id="KW-1133">Transmembrane helix</keyword>
<feature type="transmembrane region" description="Helical" evidence="1">
    <location>
        <begin position="227"/>
        <end position="244"/>
    </location>
</feature>
<feature type="transmembrane region" description="Helical" evidence="1">
    <location>
        <begin position="139"/>
        <end position="162"/>
    </location>
</feature>
<keyword evidence="1" id="KW-0472">Membrane</keyword>
<dbReference type="PANTHER" id="PTHR46663:SF3">
    <property type="entry name" value="SLL0267 PROTEIN"/>
    <property type="match status" value="1"/>
</dbReference>
<dbReference type="Proteomes" id="UP001523216">
    <property type="component" value="Unassembled WGS sequence"/>
</dbReference>
<feature type="transmembrane region" description="Helical" evidence="1">
    <location>
        <begin position="109"/>
        <end position="127"/>
    </location>
</feature>
<sequence length="504" mass="52918">MADSVPVVARLRRDPVLAAFVAWTGLAALLFFLLDGHAAGQVRVFWAFQSPMDLMLAFCSWRVARLATGAVRRFWLVLTAVGLLFTVGDTSQAILSFTPGEWTTTGGPVQTACFGIGLTAVVVAMLAHPHPTRSGRERLGFWLDSATVLTAGGVVAWCLLATPGEYSQPQLLAVIAATGVSITAAFAAIKMILSGNAPMHTAAAIPMIGSAAAMAVGMSLAPQAGSVVPPVVYLVGFLPTLLINSGPRIQFLLAGADRTTAFGQRRRKPYSLLPYAAMVVAFGALIVVLPAGVTTRLWGVVAGLVLICGLVAGRQLVAFHDNSALIDRLREHETRLRHQANFDGLTGLANRTHFHDQVAHALAAPSARVSVLLVDLDGFKAVNDTMGHAAGDALLTAVADRLRTAIRAGDLAARLGGDEFAVLLPDCVAPEASRTAERILAALTVPEQIDGIPVRAAASIGVAAATPGSDVTSLLRDADVAMYTAKRRGTNTWLRHDPTMTHAS</sequence>
<dbReference type="PROSITE" id="PS50887">
    <property type="entry name" value="GGDEF"/>
    <property type="match status" value="1"/>
</dbReference>
<feature type="transmembrane region" description="Helical" evidence="1">
    <location>
        <begin position="272"/>
        <end position="291"/>
    </location>
</feature>
<accession>A0ABT0XY49</accession>
<name>A0ABT0XY49_9ACTN</name>
<comment type="caution">
    <text evidence="3">The sequence shown here is derived from an EMBL/GenBank/DDBJ whole genome shotgun (WGS) entry which is preliminary data.</text>
</comment>
<dbReference type="CDD" id="cd01949">
    <property type="entry name" value="GGDEF"/>
    <property type="match status" value="1"/>
</dbReference>
<feature type="transmembrane region" description="Helical" evidence="1">
    <location>
        <begin position="201"/>
        <end position="221"/>
    </location>
</feature>
<dbReference type="Gene3D" id="3.30.70.270">
    <property type="match status" value="1"/>
</dbReference>
<dbReference type="Pfam" id="PF00990">
    <property type="entry name" value="GGDEF"/>
    <property type="match status" value="1"/>
</dbReference>
<dbReference type="InterPro" id="IPR000160">
    <property type="entry name" value="GGDEF_dom"/>
</dbReference>
<dbReference type="InterPro" id="IPR052163">
    <property type="entry name" value="DGC-Regulatory_Protein"/>
</dbReference>
<evidence type="ECO:0000259" key="2">
    <source>
        <dbReference type="PROSITE" id="PS50887"/>
    </source>
</evidence>
<reference evidence="3 4" key="1">
    <citation type="submission" date="2022-06" db="EMBL/GenBank/DDBJ databases">
        <title>Actinoplanes abujensis sp. nov., isolated from Nigerian arid soil.</title>
        <authorList>
            <person name="Ding P."/>
        </authorList>
    </citation>
    <scope>NUCLEOTIDE SEQUENCE [LARGE SCALE GENOMIC DNA]</scope>
    <source>
        <strain evidence="4">TRM88002</strain>
    </source>
</reference>